<dbReference type="RefSeq" id="WP_281882711.1">
    <property type="nucleotide sequence ID" value="NZ_BSDP01000001.1"/>
</dbReference>
<comment type="caution">
    <text evidence="2">The sequence shown here is derived from an EMBL/GenBank/DDBJ whole genome shotgun (WGS) entry which is preliminary data.</text>
</comment>
<proteinExistence type="predicted"/>
<gene>
    <name evidence="2" type="ORF">ARHIZOSPH14_09350</name>
</gene>
<evidence type="ECO:0000313" key="2">
    <source>
        <dbReference type="EMBL" id="GLI26693.1"/>
    </source>
</evidence>
<evidence type="ECO:0000256" key="1">
    <source>
        <dbReference type="SAM" id="SignalP"/>
    </source>
</evidence>
<dbReference type="AlphaFoldDB" id="A0A9W6CZF7"/>
<evidence type="ECO:0008006" key="4">
    <source>
        <dbReference type="Google" id="ProtNLM"/>
    </source>
</evidence>
<evidence type="ECO:0000313" key="3">
    <source>
        <dbReference type="Proteomes" id="UP001144396"/>
    </source>
</evidence>
<accession>A0A9W6CZF7</accession>
<reference evidence="2" key="1">
    <citation type="submission" date="2022-12" db="EMBL/GenBank/DDBJ databases">
        <title>Reference genome sequencing for broad-spectrum identification of bacterial and archaeal isolates by mass spectrometry.</title>
        <authorList>
            <person name="Sekiguchi Y."/>
            <person name="Tourlousse D.M."/>
        </authorList>
    </citation>
    <scope>NUCLEOTIDE SEQUENCE</scope>
    <source>
        <strain evidence="2">14</strain>
    </source>
</reference>
<name>A0A9W6CZF7_9MICO</name>
<protein>
    <recommendedName>
        <fullName evidence="4">Haemophore haem-binding domain-containing protein</fullName>
    </recommendedName>
</protein>
<dbReference type="EMBL" id="BSDP01000001">
    <property type="protein sequence ID" value="GLI26693.1"/>
    <property type="molecule type" value="Genomic_DNA"/>
</dbReference>
<feature type="chain" id="PRO_5040867841" description="Haemophore haem-binding domain-containing protein" evidence="1">
    <location>
        <begin position="26"/>
        <end position="93"/>
    </location>
</feature>
<organism evidence="2 3">
    <name type="scientific">Agromyces rhizosphaerae</name>
    <dbReference type="NCBI Taxonomy" id="88374"/>
    <lineage>
        <taxon>Bacteria</taxon>
        <taxon>Bacillati</taxon>
        <taxon>Actinomycetota</taxon>
        <taxon>Actinomycetes</taxon>
        <taxon>Micrococcales</taxon>
        <taxon>Microbacteriaceae</taxon>
        <taxon>Agromyces</taxon>
    </lineage>
</organism>
<keyword evidence="3" id="KW-1185">Reference proteome</keyword>
<sequence>MFKRVIIGAAAAGLLAVGFAAPAHAEGHGGPPDCNWGQLTQYAILDLDFDQGGHSSGEATPRAGLANVFPDLQGRAKLQATCELIESLLPPAP</sequence>
<keyword evidence="1" id="KW-0732">Signal</keyword>
<feature type="signal peptide" evidence="1">
    <location>
        <begin position="1"/>
        <end position="25"/>
    </location>
</feature>
<dbReference type="Proteomes" id="UP001144396">
    <property type="component" value="Unassembled WGS sequence"/>
</dbReference>